<comment type="caution">
    <text evidence="1">The sequence shown here is derived from an EMBL/GenBank/DDBJ whole genome shotgun (WGS) entry which is preliminary data.</text>
</comment>
<evidence type="ECO:0000313" key="1">
    <source>
        <dbReference type="EMBL" id="KAL0405897.1"/>
    </source>
</evidence>
<evidence type="ECO:0008006" key="2">
    <source>
        <dbReference type="Google" id="ProtNLM"/>
    </source>
</evidence>
<reference evidence="1" key="1">
    <citation type="submission" date="2020-06" db="EMBL/GenBank/DDBJ databases">
        <authorList>
            <person name="Li T."/>
            <person name="Hu X."/>
            <person name="Zhang T."/>
            <person name="Song X."/>
            <person name="Zhang H."/>
            <person name="Dai N."/>
            <person name="Sheng W."/>
            <person name="Hou X."/>
            <person name="Wei L."/>
        </authorList>
    </citation>
    <scope>NUCLEOTIDE SEQUENCE</scope>
    <source>
        <strain evidence="1">KEN1</strain>
        <tissue evidence="1">Leaf</tissue>
    </source>
</reference>
<accession>A0AAW2TMS7</accession>
<dbReference type="EMBL" id="JACGWN010000014">
    <property type="protein sequence ID" value="KAL0405897.1"/>
    <property type="molecule type" value="Genomic_DNA"/>
</dbReference>
<reference evidence="1" key="2">
    <citation type="journal article" date="2024" name="Plant">
        <title>Genomic evolution and insights into agronomic trait innovations of Sesamum species.</title>
        <authorList>
            <person name="Miao H."/>
            <person name="Wang L."/>
            <person name="Qu L."/>
            <person name="Liu H."/>
            <person name="Sun Y."/>
            <person name="Le M."/>
            <person name="Wang Q."/>
            <person name="Wei S."/>
            <person name="Zheng Y."/>
            <person name="Lin W."/>
            <person name="Duan Y."/>
            <person name="Cao H."/>
            <person name="Xiong S."/>
            <person name="Wang X."/>
            <person name="Wei L."/>
            <person name="Li C."/>
            <person name="Ma Q."/>
            <person name="Ju M."/>
            <person name="Zhao R."/>
            <person name="Li G."/>
            <person name="Mu C."/>
            <person name="Tian Q."/>
            <person name="Mei H."/>
            <person name="Zhang T."/>
            <person name="Gao T."/>
            <person name="Zhang H."/>
        </authorList>
    </citation>
    <scope>NUCLEOTIDE SEQUENCE</scope>
    <source>
        <strain evidence="1">KEN1</strain>
    </source>
</reference>
<dbReference type="PANTHER" id="PTHR33116:SF78">
    <property type="entry name" value="OS12G0587133 PROTEIN"/>
    <property type="match status" value="1"/>
</dbReference>
<sequence length="204" mass="23317">MAFILPKTTIREIEKRLRSFLWKRCTGVRYAKVSWQQVCRPVNEGGLGIKDLFALNQGLMCRHLWRVITADRSSLWVDWILHYRLRGNSLWTVSDRSGSWGWRKMVRLWGTGGSFSPAAAYDMFHPPGPKVGWSSLLVGAFKIPRHRFILWVAVLGRLSTLDKPWLQHLGTDCVLCHSAVHFPLNVCLRFGGLFAFTGRITAGH</sequence>
<dbReference type="PANTHER" id="PTHR33116">
    <property type="entry name" value="REVERSE TRANSCRIPTASE ZINC-BINDING DOMAIN-CONTAINING PROTEIN-RELATED-RELATED"/>
    <property type="match status" value="1"/>
</dbReference>
<dbReference type="AlphaFoldDB" id="A0AAW2TMS7"/>
<gene>
    <name evidence="1" type="ORF">Slati_3903600</name>
</gene>
<organism evidence="1">
    <name type="scientific">Sesamum latifolium</name>
    <dbReference type="NCBI Taxonomy" id="2727402"/>
    <lineage>
        <taxon>Eukaryota</taxon>
        <taxon>Viridiplantae</taxon>
        <taxon>Streptophyta</taxon>
        <taxon>Embryophyta</taxon>
        <taxon>Tracheophyta</taxon>
        <taxon>Spermatophyta</taxon>
        <taxon>Magnoliopsida</taxon>
        <taxon>eudicotyledons</taxon>
        <taxon>Gunneridae</taxon>
        <taxon>Pentapetalae</taxon>
        <taxon>asterids</taxon>
        <taxon>lamiids</taxon>
        <taxon>Lamiales</taxon>
        <taxon>Pedaliaceae</taxon>
        <taxon>Sesamum</taxon>
    </lineage>
</organism>
<protein>
    <recommendedName>
        <fullName evidence="2">Reverse transcriptase zinc-binding domain-containing protein</fullName>
    </recommendedName>
</protein>
<name>A0AAW2TMS7_9LAMI</name>
<proteinExistence type="predicted"/>